<dbReference type="Proteomes" id="UP000226431">
    <property type="component" value="Unassembled WGS sequence"/>
</dbReference>
<evidence type="ECO:0000313" key="3">
    <source>
        <dbReference type="Proteomes" id="UP000226431"/>
    </source>
</evidence>
<proteinExistence type="predicted"/>
<keyword evidence="3" id="KW-1185">Reference proteome</keyword>
<accession>A0A2C5YRQ1</accession>
<gene>
    <name evidence="2" type="ORF">CDD80_5276</name>
</gene>
<feature type="region of interest" description="Disordered" evidence="1">
    <location>
        <begin position="1"/>
        <end position="43"/>
    </location>
</feature>
<feature type="compositionally biased region" description="Low complexity" evidence="1">
    <location>
        <begin position="22"/>
        <end position="38"/>
    </location>
</feature>
<name>A0A2C5YRQ1_9HYPO</name>
<reference evidence="2 3" key="1">
    <citation type="submission" date="2017-06" db="EMBL/GenBank/DDBJ databases">
        <title>Ant-infecting Ophiocordyceps genomes reveal a high diversity of potential behavioral manipulation genes and a possible major role for enterotoxins.</title>
        <authorList>
            <person name="De Bekker C."/>
            <person name="Evans H.C."/>
            <person name="Brachmann A."/>
            <person name="Hughes D.P."/>
        </authorList>
    </citation>
    <scope>NUCLEOTIDE SEQUENCE [LARGE SCALE GENOMIC DNA]</scope>
    <source>
        <strain evidence="2 3">Map16</strain>
    </source>
</reference>
<evidence type="ECO:0000313" key="2">
    <source>
        <dbReference type="EMBL" id="PHH71447.1"/>
    </source>
</evidence>
<dbReference type="OrthoDB" id="4749603at2759"/>
<dbReference type="EMBL" id="NJES01000510">
    <property type="protein sequence ID" value="PHH71447.1"/>
    <property type="molecule type" value="Genomic_DNA"/>
</dbReference>
<evidence type="ECO:0000256" key="1">
    <source>
        <dbReference type="SAM" id="MobiDB-lite"/>
    </source>
</evidence>
<organism evidence="2 3">
    <name type="scientific">Ophiocordyceps camponoti-rufipedis</name>
    <dbReference type="NCBI Taxonomy" id="2004952"/>
    <lineage>
        <taxon>Eukaryota</taxon>
        <taxon>Fungi</taxon>
        <taxon>Dikarya</taxon>
        <taxon>Ascomycota</taxon>
        <taxon>Pezizomycotina</taxon>
        <taxon>Sordariomycetes</taxon>
        <taxon>Hypocreomycetidae</taxon>
        <taxon>Hypocreales</taxon>
        <taxon>Ophiocordycipitaceae</taxon>
        <taxon>Ophiocordyceps</taxon>
    </lineage>
</organism>
<comment type="caution">
    <text evidence="2">The sequence shown here is derived from an EMBL/GenBank/DDBJ whole genome shotgun (WGS) entry which is preliminary data.</text>
</comment>
<dbReference type="AlphaFoldDB" id="A0A2C5YRQ1"/>
<feature type="compositionally biased region" description="Basic residues" evidence="1">
    <location>
        <begin position="12"/>
        <end position="21"/>
    </location>
</feature>
<sequence length="112" mass="13087">MLTRSGGEYKMTRKQQSRRRSQQTFRSSKGKSSTSTYSLRRNASEADVRLWAPSLKGDKPVNEFPGHYINPVKLRALLMEKYKGHYAVEMRYDVYKIYAKTPLLDHEISCCY</sequence>
<protein>
    <submittedName>
        <fullName evidence="2">Uncharacterized protein</fullName>
    </submittedName>
</protein>